<organism evidence="1 2">
    <name type="scientific">Zobellella endophytica</name>
    <dbReference type="NCBI Taxonomy" id="2116700"/>
    <lineage>
        <taxon>Bacteria</taxon>
        <taxon>Pseudomonadati</taxon>
        <taxon>Pseudomonadota</taxon>
        <taxon>Gammaproteobacteria</taxon>
        <taxon>Aeromonadales</taxon>
        <taxon>Aeromonadaceae</taxon>
        <taxon>Zobellella</taxon>
    </lineage>
</organism>
<dbReference type="Gene3D" id="2.30.30.830">
    <property type="match status" value="1"/>
</dbReference>
<dbReference type="PIRSF" id="PIRSF016481">
    <property type="entry name" value="Pilus_assembly_PilP"/>
    <property type="match status" value="1"/>
</dbReference>
<dbReference type="Pfam" id="PF04351">
    <property type="entry name" value="PilP"/>
    <property type="match status" value="1"/>
</dbReference>
<dbReference type="AlphaFoldDB" id="A0A2P7R8J2"/>
<accession>A0A2P7R8J2</accession>
<evidence type="ECO:0000313" key="2">
    <source>
        <dbReference type="Proteomes" id="UP000240243"/>
    </source>
</evidence>
<gene>
    <name evidence="1" type="ORF">C7H85_07930</name>
</gene>
<name>A0A2P7R8J2_9GAMM</name>
<reference evidence="1 2" key="1">
    <citation type="submission" date="2018-03" db="EMBL/GenBank/DDBJ databases">
        <title>The draft genome of Zobellella sp. 59N8.</title>
        <authorList>
            <person name="Liu L."/>
            <person name="Li L."/>
            <person name="Zhang X."/>
            <person name="Liang L."/>
            <person name="Wang T."/>
        </authorList>
    </citation>
    <scope>NUCLEOTIDE SEQUENCE [LARGE SCALE GENOMIC DNA]</scope>
    <source>
        <strain evidence="1 2">59N8</strain>
    </source>
</reference>
<proteinExistence type="predicted"/>
<dbReference type="RefSeq" id="WP_106729163.1">
    <property type="nucleotide sequence ID" value="NZ_PXYG01000002.1"/>
</dbReference>
<dbReference type="OrthoDB" id="5296580at2"/>
<dbReference type="PROSITE" id="PS51257">
    <property type="entry name" value="PROKAR_LIPOPROTEIN"/>
    <property type="match status" value="1"/>
</dbReference>
<dbReference type="InterPro" id="IPR007446">
    <property type="entry name" value="PilP"/>
</dbReference>
<dbReference type="EMBL" id="PXYG01000002">
    <property type="protein sequence ID" value="PSJ46548.1"/>
    <property type="molecule type" value="Genomic_DNA"/>
</dbReference>
<dbReference type="Proteomes" id="UP000240243">
    <property type="component" value="Unassembled WGS sequence"/>
</dbReference>
<evidence type="ECO:0000313" key="1">
    <source>
        <dbReference type="EMBL" id="PSJ46548.1"/>
    </source>
</evidence>
<protein>
    <submittedName>
        <fullName evidence="1">Pilus assembly protein PilP</fullName>
    </submittedName>
</protein>
<sequence length="171" mass="18980">MRHRLLLLLLLSLTACVEEGDLRQYVAEVKARPAAPPEPLPEMNEYVPEAYRPESDRSPFVEPQPENVRETAATSTDCVQPAFTQPKEPLEQYSLDNLSLRGTLGDSQGLWALIQARDGTTYRVGIKQRMGLNHGEVTGISGNEVVLKEYIPDGKGCWDTRDTKLTLSKAG</sequence>
<comment type="caution">
    <text evidence="1">The sequence shown here is derived from an EMBL/GenBank/DDBJ whole genome shotgun (WGS) entry which is preliminary data.</text>
</comment>
<keyword evidence="2" id="KW-1185">Reference proteome</keyword>